<comment type="caution">
    <text evidence="7">The sequence shown here is derived from an EMBL/GenBank/DDBJ whole genome shotgun (WGS) entry which is preliminary data.</text>
</comment>
<dbReference type="Pfam" id="PF01513">
    <property type="entry name" value="NAD_kinase"/>
    <property type="match status" value="1"/>
</dbReference>
<feature type="active site" description="Proton acceptor" evidence="6">
    <location>
        <position position="73"/>
    </location>
</feature>
<evidence type="ECO:0000256" key="4">
    <source>
        <dbReference type="ARBA" id="ARBA00023027"/>
    </source>
</evidence>
<name>A8PNU7_9COXI</name>
<proteinExistence type="inferred from homology"/>
<feature type="binding site" evidence="6">
    <location>
        <position position="160"/>
    </location>
    <ligand>
        <name>NAD(+)</name>
        <dbReference type="ChEBI" id="CHEBI:57540"/>
    </ligand>
</feature>
<dbReference type="EC" id="2.7.1.23" evidence="6"/>
<keyword evidence="4 6" id="KW-0520">NAD</keyword>
<dbReference type="STRING" id="59196.RICGR_1120"/>
<dbReference type="EMBL" id="AAQJ02000001">
    <property type="protein sequence ID" value="EDP46160.1"/>
    <property type="molecule type" value="Genomic_DNA"/>
</dbReference>
<dbReference type="InterPro" id="IPR017437">
    <property type="entry name" value="ATP-NAD_kinase_PpnK-typ_C"/>
</dbReference>
<feature type="binding site" evidence="6">
    <location>
        <begin position="190"/>
        <end position="195"/>
    </location>
    <ligand>
        <name>NAD(+)</name>
        <dbReference type="ChEBI" id="CHEBI:57540"/>
    </ligand>
</feature>
<comment type="catalytic activity">
    <reaction evidence="5 6">
        <text>NAD(+) + ATP = ADP + NADP(+) + H(+)</text>
        <dbReference type="Rhea" id="RHEA:18629"/>
        <dbReference type="ChEBI" id="CHEBI:15378"/>
        <dbReference type="ChEBI" id="CHEBI:30616"/>
        <dbReference type="ChEBI" id="CHEBI:57540"/>
        <dbReference type="ChEBI" id="CHEBI:58349"/>
        <dbReference type="ChEBI" id="CHEBI:456216"/>
        <dbReference type="EC" id="2.7.1.23"/>
    </reaction>
</comment>
<dbReference type="SUPFAM" id="SSF111331">
    <property type="entry name" value="NAD kinase/diacylglycerol kinase-like"/>
    <property type="match status" value="1"/>
</dbReference>
<feature type="binding site" evidence="6">
    <location>
        <begin position="73"/>
        <end position="74"/>
    </location>
    <ligand>
        <name>NAD(+)</name>
        <dbReference type="ChEBI" id="CHEBI:57540"/>
    </ligand>
</feature>
<comment type="subcellular location">
    <subcellularLocation>
        <location evidence="6">Cytoplasm</location>
    </subcellularLocation>
</comment>
<keyword evidence="6" id="KW-0963">Cytoplasm</keyword>
<dbReference type="Pfam" id="PF20143">
    <property type="entry name" value="NAD_kinase_C"/>
    <property type="match status" value="1"/>
</dbReference>
<dbReference type="InterPro" id="IPR017438">
    <property type="entry name" value="ATP-NAD_kinase_N"/>
</dbReference>
<reference evidence="7" key="2">
    <citation type="submission" date="2007-10" db="EMBL/GenBank/DDBJ databases">
        <authorList>
            <person name="Myers G.S."/>
        </authorList>
    </citation>
    <scope>NUCLEOTIDE SEQUENCE [LARGE SCALE GENOMIC DNA]</scope>
</reference>
<comment type="similarity">
    <text evidence="6">Belongs to the NAD kinase family.</text>
</comment>
<evidence type="ECO:0000256" key="2">
    <source>
        <dbReference type="ARBA" id="ARBA00022777"/>
    </source>
</evidence>
<evidence type="ECO:0000256" key="6">
    <source>
        <dbReference type="HAMAP-Rule" id="MF_00361"/>
    </source>
</evidence>
<dbReference type="PANTHER" id="PTHR20275:SF0">
    <property type="entry name" value="NAD KINASE"/>
    <property type="match status" value="1"/>
</dbReference>
<dbReference type="OrthoDB" id="9774737at2"/>
<dbReference type="GO" id="GO:0019674">
    <property type="term" value="P:NAD+ metabolic process"/>
    <property type="evidence" value="ECO:0007669"/>
    <property type="project" value="InterPro"/>
</dbReference>
<dbReference type="RefSeq" id="WP_006035146.1">
    <property type="nucleotide sequence ID" value="NZ_AAQJ02000001.1"/>
</dbReference>
<dbReference type="GO" id="GO:0005524">
    <property type="term" value="F:ATP binding"/>
    <property type="evidence" value="ECO:0007669"/>
    <property type="project" value="UniProtKB-KW"/>
</dbReference>
<dbReference type="GO" id="GO:0005737">
    <property type="term" value="C:cytoplasm"/>
    <property type="evidence" value="ECO:0007669"/>
    <property type="project" value="UniProtKB-SubCell"/>
</dbReference>
<keyword evidence="3 6" id="KW-0521">NADP</keyword>
<gene>
    <name evidence="6" type="primary">nadK</name>
    <name evidence="7" type="ORF">RICGR_1120</name>
</gene>
<comment type="cofactor">
    <cofactor evidence="6">
        <name>a divalent metal cation</name>
        <dbReference type="ChEBI" id="CHEBI:60240"/>
    </cofactor>
</comment>
<comment type="caution">
    <text evidence="6">Lacks conserved residue(s) required for the propagation of feature annotation.</text>
</comment>
<dbReference type="InterPro" id="IPR016064">
    <property type="entry name" value="NAD/diacylglycerol_kinase_sf"/>
</dbReference>
<evidence type="ECO:0000256" key="3">
    <source>
        <dbReference type="ARBA" id="ARBA00022857"/>
    </source>
</evidence>
<dbReference type="eggNOG" id="COG0061">
    <property type="taxonomic scope" value="Bacteria"/>
</dbReference>
<dbReference type="NCBIfam" id="NF002306">
    <property type="entry name" value="PRK01231.1"/>
    <property type="match status" value="1"/>
</dbReference>
<dbReference type="InterPro" id="IPR002504">
    <property type="entry name" value="NADK"/>
</dbReference>
<organism evidence="7 8">
    <name type="scientific">Rickettsiella grylli</name>
    <dbReference type="NCBI Taxonomy" id="59196"/>
    <lineage>
        <taxon>Bacteria</taxon>
        <taxon>Pseudomonadati</taxon>
        <taxon>Pseudomonadota</taxon>
        <taxon>Gammaproteobacteria</taxon>
        <taxon>Legionellales</taxon>
        <taxon>Coxiellaceae</taxon>
        <taxon>Rickettsiella</taxon>
    </lineage>
</organism>
<keyword evidence="8" id="KW-1185">Reference proteome</keyword>
<keyword evidence="1 6" id="KW-0808">Transferase</keyword>
<dbReference type="Gene3D" id="3.40.50.10330">
    <property type="entry name" value="Probable inorganic polyphosphate/atp-NAD kinase, domain 1"/>
    <property type="match status" value="1"/>
</dbReference>
<dbReference type="GO" id="GO:0006741">
    <property type="term" value="P:NADP+ biosynthetic process"/>
    <property type="evidence" value="ECO:0007669"/>
    <property type="project" value="UniProtKB-UniRule"/>
</dbReference>
<evidence type="ECO:0000313" key="7">
    <source>
        <dbReference type="EMBL" id="EDP46160.1"/>
    </source>
</evidence>
<evidence type="ECO:0000256" key="5">
    <source>
        <dbReference type="ARBA" id="ARBA00047925"/>
    </source>
</evidence>
<dbReference type="GO" id="GO:0003951">
    <property type="term" value="F:NAD+ kinase activity"/>
    <property type="evidence" value="ECO:0007669"/>
    <property type="project" value="UniProtKB-UniRule"/>
</dbReference>
<dbReference type="AlphaFoldDB" id="A8PNU7"/>
<feature type="binding site" evidence="6">
    <location>
        <begin position="149"/>
        <end position="150"/>
    </location>
    <ligand>
        <name>NAD(+)</name>
        <dbReference type="ChEBI" id="CHEBI:57540"/>
    </ligand>
</feature>
<dbReference type="Gene3D" id="2.60.200.30">
    <property type="entry name" value="Probable inorganic polyphosphate/atp-NAD kinase, domain 2"/>
    <property type="match status" value="1"/>
</dbReference>
<accession>A8PNU7</accession>
<dbReference type="HAMAP" id="MF_00361">
    <property type="entry name" value="NAD_kinase"/>
    <property type="match status" value="1"/>
</dbReference>
<protein>
    <recommendedName>
        <fullName evidence="6">NAD kinase</fullName>
        <ecNumber evidence="6">2.7.1.23</ecNumber>
    </recommendedName>
    <alternativeName>
        <fullName evidence="6">ATP-dependent NAD kinase</fullName>
    </alternativeName>
</protein>
<dbReference type="Proteomes" id="UP000054075">
    <property type="component" value="Unassembled WGS sequence"/>
</dbReference>
<feature type="binding site" evidence="6">
    <location>
        <position position="250"/>
    </location>
    <ligand>
        <name>NAD(+)</name>
        <dbReference type="ChEBI" id="CHEBI:57540"/>
    </ligand>
</feature>
<reference evidence="7" key="1">
    <citation type="submission" date="2006-04" db="EMBL/GenBank/DDBJ databases">
        <authorList>
            <person name="Seshadri R."/>
            <person name="Federici B.A."/>
        </authorList>
    </citation>
    <scope>NUCLEOTIDE SEQUENCE [LARGE SCALE GENOMIC DNA]</scope>
</reference>
<dbReference type="PANTHER" id="PTHR20275">
    <property type="entry name" value="NAD KINASE"/>
    <property type="match status" value="1"/>
</dbReference>
<evidence type="ECO:0000256" key="1">
    <source>
        <dbReference type="ARBA" id="ARBA00022679"/>
    </source>
</evidence>
<keyword evidence="2 6" id="KW-0418">Kinase</keyword>
<evidence type="ECO:0000313" key="8">
    <source>
        <dbReference type="Proteomes" id="UP000054075"/>
    </source>
</evidence>
<keyword evidence="6" id="KW-0067">ATP-binding</keyword>
<dbReference type="GO" id="GO:0046872">
    <property type="term" value="F:metal ion binding"/>
    <property type="evidence" value="ECO:0007669"/>
    <property type="project" value="UniProtKB-UniRule"/>
</dbReference>
<keyword evidence="6" id="KW-0547">Nucleotide-binding</keyword>
<comment type="function">
    <text evidence="6">Involved in the regulation of the intracellular balance of NAD and NADP, and is a key enzyme in the biosynthesis of NADP. Catalyzes specifically the phosphorylation on 2'-hydroxyl of the adenosine moiety of NAD to yield NADP.</text>
</comment>
<feature type="binding site" evidence="6">
    <location>
        <position position="179"/>
    </location>
    <ligand>
        <name>NAD(+)</name>
        <dbReference type="ChEBI" id="CHEBI:57540"/>
    </ligand>
</feature>
<dbReference type="GO" id="GO:0051287">
    <property type="term" value="F:NAD binding"/>
    <property type="evidence" value="ECO:0007669"/>
    <property type="project" value="UniProtKB-ARBA"/>
</dbReference>
<sequence length="297" mass="32848">MRKIFTTIGLIGRQGMKDVSDTLRVIVDYLQSHHYEVLIEDDIAYCFKNRRLFSSTRDQLAQKVDLLIVVGGDGSLINAAHSAVKHNTPVLGVNRGRLGFLTDIHPQDLENKIGEVLTGNYQEEKRFLLSATIAMPLEKVQQASGIALNEVVLMPGNVARMIEFSIRIDDQFVCVQQADGLIVATPTGSTAYALSGGGPILYPQLEAIVLVPMFPHTLSARPIVVSSKSHIVIHIDTHSTAAPGLSCDGQERLSVPVGANISIQKHTKPLRLIHPLDYNYFETLRSKLHWHKYNPTK</sequence>